<feature type="region of interest" description="Disordered" evidence="1">
    <location>
        <begin position="1"/>
        <end position="20"/>
    </location>
</feature>
<dbReference type="Gene3D" id="2.60.120.10">
    <property type="entry name" value="Jelly Rolls"/>
    <property type="match status" value="1"/>
</dbReference>
<keyword evidence="3" id="KW-1185">Reference proteome</keyword>
<evidence type="ECO:0000313" key="3">
    <source>
        <dbReference type="Proteomes" id="UP000242367"/>
    </source>
</evidence>
<evidence type="ECO:0008006" key="4">
    <source>
        <dbReference type="Google" id="ProtNLM"/>
    </source>
</evidence>
<name>A0A2P4UJP0_9ACTN</name>
<sequence length="142" mass="15149">MVPDLTMRGQDDPHGRLLAPRPATAGQLAARVLDLASRPADWWGRVRFDAAAPVRIPLDERDGVRTWITVRPPGHRSGPHAAHGTQVCVLVAGELTEVFISGDGVTERPLRPSRVRVHGGPGTRAVVNPSPAYAVTLHAAAV</sequence>
<dbReference type="InterPro" id="IPR011051">
    <property type="entry name" value="RmlC_Cupin_sf"/>
</dbReference>
<evidence type="ECO:0000313" key="2">
    <source>
        <dbReference type="EMBL" id="POM25261.1"/>
    </source>
</evidence>
<dbReference type="AlphaFoldDB" id="A0A2P4UJP0"/>
<accession>A0A2P4UJP0</accession>
<evidence type="ECO:0000256" key="1">
    <source>
        <dbReference type="SAM" id="MobiDB-lite"/>
    </source>
</evidence>
<dbReference type="SUPFAM" id="SSF51182">
    <property type="entry name" value="RmlC-like cupins"/>
    <property type="match status" value="1"/>
</dbReference>
<dbReference type="RefSeq" id="WP_103564282.1">
    <property type="nucleotide sequence ID" value="NZ_MTBP01000002.1"/>
</dbReference>
<reference evidence="2 3" key="1">
    <citation type="journal article" date="2017" name="Chemistry">
        <title>Isolation, Biosynthesis and Chemical Modifications of Rubterolones A-F: Rare Tropolone Alkaloids from Actinomadura sp. 5-2.</title>
        <authorList>
            <person name="Guo H."/>
            <person name="Benndorf R."/>
            <person name="Leichnitz D."/>
            <person name="Klassen J.L."/>
            <person name="Vollmers J."/>
            <person name="Gorls H."/>
            <person name="Steinacker M."/>
            <person name="Weigel C."/>
            <person name="Dahse H.M."/>
            <person name="Kaster A.K."/>
            <person name="de Beer Z.W."/>
            <person name="Poulsen M."/>
            <person name="Beemelmanns C."/>
        </authorList>
    </citation>
    <scope>NUCLEOTIDE SEQUENCE [LARGE SCALE GENOMIC DNA]</scope>
    <source>
        <strain evidence="2 3">5-2</strain>
    </source>
</reference>
<protein>
    <recommendedName>
        <fullName evidence="4">Cysteine dioxygenase</fullName>
    </recommendedName>
</protein>
<dbReference type="InterPro" id="IPR014710">
    <property type="entry name" value="RmlC-like_jellyroll"/>
</dbReference>
<comment type="caution">
    <text evidence="2">The sequence shown here is derived from an EMBL/GenBank/DDBJ whole genome shotgun (WGS) entry which is preliminary data.</text>
</comment>
<proteinExistence type="predicted"/>
<dbReference type="EMBL" id="MTBP01000002">
    <property type="protein sequence ID" value="POM25261.1"/>
    <property type="molecule type" value="Genomic_DNA"/>
</dbReference>
<gene>
    <name evidence="2" type="ORF">BTM25_39050</name>
</gene>
<organism evidence="2 3">
    <name type="scientific">Actinomadura rubteroloni</name>
    <dbReference type="NCBI Taxonomy" id="1926885"/>
    <lineage>
        <taxon>Bacteria</taxon>
        <taxon>Bacillati</taxon>
        <taxon>Actinomycetota</taxon>
        <taxon>Actinomycetes</taxon>
        <taxon>Streptosporangiales</taxon>
        <taxon>Thermomonosporaceae</taxon>
        <taxon>Actinomadura</taxon>
    </lineage>
</organism>
<dbReference type="Proteomes" id="UP000242367">
    <property type="component" value="Unassembled WGS sequence"/>
</dbReference>